<organism evidence="1 2">
    <name type="scientific">Streptomyces polychromogenes</name>
    <dbReference type="NCBI Taxonomy" id="67342"/>
    <lineage>
        <taxon>Bacteria</taxon>
        <taxon>Bacillati</taxon>
        <taxon>Actinomycetota</taxon>
        <taxon>Actinomycetes</taxon>
        <taxon>Kitasatosporales</taxon>
        <taxon>Streptomycetaceae</taxon>
        <taxon>Streptomyces</taxon>
    </lineage>
</organism>
<evidence type="ECO:0000313" key="2">
    <source>
        <dbReference type="Proteomes" id="UP001501867"/>
    </source>
</evidence>
<comment type="caution">
    <text evidence="1">The sequence shown here is derived from an EMBL/GenBank/DDBJ whole genome shotgun (WGS) entry which is preliminary data.</text>
</comment>
<gene>
    <name evidence="1" type="ORF">GCM10010302_06000</name>
</gene>
<sequence length="115" mass="12410">MPEYCIRLDGESPVRDLRQLAQWLRQNPAIRTRAAITLQPAPTAEGEMGGAALDVIALVTETGFSAANLVLAISAWRRTRPSTPGVTIERDGVRVTVDSGDPAEIARLTRALDSE</sequence>
<evidence type="ECO:0000313" key="1">
    <source>
        <dbReference type="EMBL" id="GAA0271240.1"/>
    </source>
</evidence>
<proteinExistence type="predicted"/>
<accession>A0ABP3ENC7</accession>
<dbReference type="Proteomes" id="UP001501867">
    <property type="component" value="Unassembled WGS sequence"/>
</dbReference>
<dbReference type="EMBL" id="BAAABV010000005">
    <property type="protein sequence ID" value="GAA0271240.1"/>
    <property type="molecule type" value="Genomic_DNA"/>
</dbReference>
<reference evidence="2" key="1">
    <citation type="journal article" date="2019" name="Int. J. Syst. Evol. Microbiol.">
        <title>The Global Catalogue of Microorganisms (GCM) 10K type strain sequencing project: providing services to taxonomists for standard genome sequencing and annotation.</title>
        <authorList>
            <consortium name="The Broad Institute Genomics Platform"/>
            <consortium name="The Broad Institute Genome Sequencing Center for Infectious Disease"/>
            <person name="Wu L."/>
            <person name="Ma J."/>
        </authorList>
    </citation>
    <scope>NUCLEOTIDE SEQUENCE [LARGE SCALE GENOMIC DNA]</scope>
    <source>
        <strain evidence="2">JCM 4505</strain>
    </source>
</reference>
<name>A0ABP3ENC7_9ACTN</name>
<protein>
    <submittedName>
        <fullName evidence="1">Uncharacterized protein</fullName>
    </submittedName>
</protein>
<dbReference type="Pfam" id="PF19953">
    <property type="entry name" value="EACC1"/>
    <property type="match status" value="1"/>
</dbReference>
<keyword evidence="2" id="KW-1185">Reference proteome</keyword>
<dbReference type="RefSeq" id="WP_344151847.1">
    <property type="nucleotide sequence ID" value="NZ_BAAABV010000005.1"/>
</dbReference>
<dbReference type="InterPro" id="IPR045428">
    <property type="entry name" value="EACC1"/>
</dbReference>